<dbReference type="Proteomes" id="UP001432027">
    <property type="component" value="Unassembled WGS sequence"/>
</dbReference>
<sequence>KYSQFRYDFPLICNYGRFAQMISLLVQTYVIYSEWDRIGTGVFLPLLVMFAIHGHNAFVRWRDSIDGRFDVKQLISCSNNSLRLQYALAVLTAPILALASWFFLYPEGISILNSSLYFITMTVKVVSSCGILFLEAFEVSKDKFKAN</sequence>
<keyword evidence="4" id="KW-1185">Reference proteome</keyword>
<evidence type="ECO:0000256" key="1">
    <source>
        <dbReference type="SAM" id="Phobius"/>
    </source>
</evidence>
<feature type="non-terminal residue" evidence="3">
    <location>
        <position position="1"/>
    </location>
</feature>
<keyword evidence="1" id="KW-0812">Transmembrane</keyword>
<dbReference type="Pfam" id="PF23346">
    <property type="entry name" value="DUF7087"/>
    <property type="match status" value="1"/>
</dbReference>
<dbReference type="InterPro" id="IPR055514">
    <property type="entry name" value="DUF7087"/>
</dbReference>
<keyword evidence="1" id="KW-1133">Transmembrane helix</keyword>
<protein>
    <recommendedName>
        <fullName evidence="2">DUF7087 domain-containing protein</fullName>
    </recommendedName>
</protein>
<feature type="transmembrane region" description="Helical" evidence="1">
    <location>
        <begin position="116"/>
        <end position="137"/>
    </location>
</feature>
<evidence type="ECO:0000313" key="4">
    <source>
        <dbReference type="Proteomes" id="UP001432027"/>
    </source>
</evidence>
<keyword evidence="1" id="KW-0472">Membrane</keyword>
<proteinExistence type="predicted"/>
<feature type="transmembrane region" description="Helical" evidence="1">
    <location>
        <begin position="86"/>
        <end position="104"/>
    </location>
</feature>
<evidence type="ECO:0000313" key="3">
    <source>
        <dbReference type="EMBL" id="GMT02259.1"/>
    </source>
</evidence>
<evidence type="ECO:0000259" key="2">
    <source>
        <dbReference type="Pfam" id="PF23346"/>
    </source>
</evidence>
<reference evidence="3" key="1">
    <citation type="submission" date="2023-10" db="EMBL/GenBank/DDBJ databases">
        <title>Genome assembly of Pristionchus species.</title>
        <authorList>
            <person name="Yoshida K."/>
            <person name="Sommer R.J."/>
        </authorList>
    </citation>
    <scope>NUCLEOTIDE SEQUENCE</scope>
    <source>
        <strain evidence="3">RS0144</strain>
    </source>
</reference>
<feature type="domain" description="DUF7087" evidence="2">
    <location>
        <begin position="7"/>
        <end position="139"/>
    </location>
</feature>
<comment type="caution">
    <text evidence="3">The sequence shown here is derived from an EMBL/GenBank/DDBJ whole genome shotgun (WGS) entry which is preliminary data.</text>
</comment>
<dbReference type="PANTHER" id="PTHR36940:SF1">
    <property type="entry name" value="DUF3278 DOMAIN-CONTAINING PROTEIN"/>
    <property type="match status" value="1"/>
</dbReference>
<dbReference type="PANTHER" id="PTHR36940">
    <property type="entry name" value="PROTEIN CBG20338"/>
    <property type="match status" value="1"/>
</dbReference>
<accession>A0AAV5U804</accession>
<name>A0AAV5U804_9BILA</name>
<feature type="transmembrane region" description="Helical" evidence="1">
    <location>
        <begin position="38"/>
        <end position="59"/>
    </location>
</feature>
<feature type="transmembrane region" description="Helical" evidence="1">
    <location>
        <begin position="12"/>
        <end position="32"/>
    </location>
</feature>
<organism evidence="3 4">
    <name type="scientific">Pristionchus entomophagus</name>
    <dbReference type="NCBI Taxonomy" id="358040"/>
    <lineage>
        <taxon>Eukaryota</taxon>
        <taxon>Metazoa</taxon>
        <taxon>Ecdysozoa</taxon>
        <taxon>Nematoda</taxon>
        <taxon>Chromadorea</taxon>
        <taxon>Rhabditida</taxon>
        <taxon>Rhabditina</taxon>
        <taxon>Diplogasteromorpha</taxon>
        <taxon>Diplogasteroidea</taxon>
        <taxon>Neodiplogasteridae</taxon>
        <taxon>Pristionchus</taxon>
    </lineage>
</organism>
<dbReference type="AlphaFoldDB" id="A0AAV5U804"/>
<dbReference type="EMBL" id="BTSX01000005">
    <property type="protein sequence ID" value="GMT02259.1"/>
    <property type="molecule type" value="Genomic_DNA"/>
</dbReference>
<gene>
    <name evidence="3" type="ORF">PENTCL1PPCAC_24433</name>
</gene>